<evidence type="ECO:0000256" key="1">
    <source>
        <dbReference type="ARBA" id="ARBA00001970"/>
    </source>
</evidence>
<dbReference type="GO" id="GO:0020037">
    <property type="term" value="F:heme binding"/>
    <property type="evidence" value="ECO:0007669"/>
    <property type="project" value="TreeGrafter"/>
</dbReference>
<feature type="domain" description="Cytochrome b561 bacterial/Ni-hydrogenase" evidence="14">
    <location>
        <begin position="10"/>
        <end position="177"/>
    </location>
</feature>
<evidence type="ECO:0000256" key="13">
    <source>
        <dbReference type="SAM" id="Phobius"/>
    </source>
</evidence>
<dbReference type="GeneID" id="61304764"/>
<keyword evidence="11 13" id="KW-0472">Membrane</keyword>
<organism evidence="16 17">
    <name type="scientific">Paraburkholderia tropica</name>
    <dbReference type="NCBI Taxonomy" id="92647"/>
    <lineage>
        <taxon>Bacteria</taxon>
        <taxon>Pseudomonadati</taxon>
        <taxon>Pseudomonadota</taxon>
        <taxon>Betaproteobacteria</taxon>
        <taxon>Burkholderiales</taxon>
        <taxon>Burkholderiaceae</taxon>
        <taxon>Paraburkholderia</taxon>
    </lineage>
</organism>
<feature type="transmembrane region" description="Helical" evidence="13">
    <location>
        <begin position="45"/>
        <end position="68"/>
    </location>
</feature>
<dbReference type="RefSeq" id="WP_065057701.1">
    <property type="nucleotide sequence ID" value="NZ_CADFGN010000005.1"/>
</dbReference>
<dbReference type="InterPro" id="IPR016174">
    <property type="entry name" value="Di-haem_cyt_TM"/>
</dbReference>
<keyword evidence="8" id="KW-0249">Electron transport</keyword>
<reference evidence="15 18" key="2">
    <citation type="submission" date="2018-05" db="EMBL/GenBank/DDBJ databases">
        <title>Genomic Encyclopedia of Type Strains, Phase IV (KMG-V): Genome sequencing to study the core and pangenomes of soil and plant-associated prokaryotes.</title>
        <authorList>
            <person name="Whitman W."/>
        </authorList>
    </citation>
    <scope>NUCLEOTIDE SEQUENCE [LARGE SCALE GENOMIC DNA]</scope>
    <source>
        <strain evidence="15 18">SIr-6563</strain>
    </source>
</reference>
<comment type="subcellular location">
    <subcellularLocation>
        <location evidence="2">Cell membrane</location>
        <topology evidence="2">Multi-pass membrane protein</topology>
    </subcellularLocation>
</comment>
<evidence type="ECO:0000256" key="11">
    <source>
        <dbReference type="ARBA" id="ARBA00023136"/>
    </source>
</evidence>
<evidence type="ECO:0000256" key="7">
    <source>
        <dbReference type="ARBA" id="ARBA00022723"/>
    </source>
</evidence>
<protein>
    <submittedName>
        <fullName evidence="16">Cytochrome b561</fullName>
    </submittedName>
</protein>
<dbReference type="InterPro" id="IPR011577">
    <property type="entry name" value="Cyt_b561_bac/Ni-Hgenase"/>
</dbReference>
<keyword evidence="5" id="KW-0349">Heme</keyword>
<comment type="similarity">
    <text evidence="12">Belongs to the cytochrome b561 family.</text>
</comment>
<evidence type="ECO:0000256" key="10">
    <source>
        <dbReference type="ARBA" id="ARBA00023004"/>
    </source>
</evidence>
<gene>
    <name evidence="15" type="ORF">C7400_102458</name>
    <name evidence="16" type="ORF">SAMN05216550_101450</name>
</gene>
<evidence type="ECO:0000256" key="5">
    <source>
        <dbReference type="ARBA" id="ARBA00022617"/>
    </source>
</evidence>
<dbReference type="PANTHER" id="PTHR30529">
    <property type="entry name" value="CYTOCHROME B561"/>
    <property type="match status" value="1"/>
</dbReference>
<accession>A0A1A5XN50</accession>
<dbReference type="AlphaFoldDB" id="A0A1A5XN50"/>
<dbReference type="GO" id="GO:0005886">
    <property type="term" value="C:plasma membrane"/>
    <property type="evidence" value="ECO:0007669"/>
    <property type="project" value="UniProtKB-SubCell"/>
</dbReference>
<dbReference type="Proteomes" id="UP000183529">
    <property type="component" value="Unassembled WGS sequence"/>
</dbReference>
<keyword evidence="7" id="KW-0479">Metal-binding</keyword>
<comment type="caution">
    <text evidence="16">The sequence shown here is derived from an EMBL/GenBank/DDBJ whole genome shotgun (WGS) entry which is preliminary data.</text>
</comment>
<evidence type="ECO:0000256" key="12">
    <source>
        <dbReference type="ARBA" id="ARBA00037975"/>
    </source>
</evidence>
<keyword evidence="10" id="KW-0408">Iron</keyword>
<dbReference type="SUPFAM" id="SSF81342">
    <property type="entry name" value="Transmembrane di-heme cytochromes"/>
    <property type="match status" value="1"/>
</dbReference>
<feature type="transmembrane region" description="Helical" evidence="13">
    <location>
        <begin position="15"/>
        <end position="33"/>
    </location>
</feature>
<dbReference type="EMBL" id="QJJV01000002">
    <property type="protein sequence ID" value="PXX20033.1"/>
    <property type="molecule type" value="Genomic_DNA"/>
</dbReference>
<keyword evidence="9 13" id="KW-1133">Transmembrane helix</keyword>
<reference evidence="16 17" key="1">
    <citation type="submission" date="2016-10" db="EMBL/GenBank/DDBJ databases">
        <authorList>
            <person name="Varghese N."/>
            <person name="Submissions S."/>
        </authorList>
    </citation>
    <scope>NUCLEOTIDE SEQUENCE [LARGE SCALE GENOMIC DNA]</scope>
    <source>
        <strain evidence="16 17">LMG 22274</strain>
    </source>
</reference>
<sequence length="177" mass="19851">MASYPAAAERYSKPAIFFHWVIFLLVALAYLAIEIRGPKGSDSRAFWSNVHFWCGTLVLALAVLRLLWRLWHGAPQDIDSNRVLTFLSRLVHLALYLFIFVQPLLGILMINAGGRPVTLAGIDLQIVLVGADPVARQFLKGAHELIGNAFYWVIGLHALAAIAHHLVFRDNTLRRMI</sequence>
<evidence type="ECO:0000259" key="14">
    <source>
        <dbReference type="Pfam" id="PF01292"/>
    </source>
</evidence>
<proteinExistence type="inferred from homology"/>
<keyword evidence="18" id="KW-1185">Reference proteome</keyword>
<dbReference type="GO" id="GO:0022904">
    <property type="term" value="P:respiratory electron transport chain"/>
    <property type="evidence" value="ECO:0007669"/>
    <property type="project" value="InterPro"/>
</dbReference>
<evidence type="ECO:0000256" key="8">
    <source>
        <dbReference type="ARBA" id="ARBA00022982"/>
    </source>
</evidence>
<dbReference type="PANTHER" id="PTHR30529:SF3">
    <property type="entry name" value="CYTOCHROME B561 HOMOLOG 1"/>
    <property type="match status" value="1"/>
</dbReference>
<keyword evidence="3" id="KW-0813">Transport</keyword>
<keyword evidence="6 13" id="KW-0812">Transmembrane</keyword>
<evidence type="ECO:0000256" key="3">
    <source>
        <dbReference type="ARBA" id="ARBA00022448"/>
    </source>
</evidence>
<dbReference type="Proteomes" id="UP000247515">
    <property type="component" value="Unassembled WGS sequence"/>
</dbReference>
<dbReference type="EMBL" id="FNZM01000001">
    <property type="protein sequence ID" value="SEI93450.1"/>
    <property type="molecule type" value="Genomic_DNA"/>
</dbReference>
<evidence type="ECO:0000256" key="6">
    <source>
        <dbReference type="ARBA" id="ARBA00022692"/>
    </source>
</evidence>
<evidence type="ECO:0000313" key="15">
    <source>
        <dbReference type="EMBL" id="PXX20033.1"/>
    </source>
</evidence>
<dbReference type="OrthoDB" id="8723024at2"/>
<name>A0A1A5XN50_9BURK</name>
<evidence type="ECO:0000313" key="16">
    <source>
        <dbReference type="EMBL" id="SEI93450.1"/>
    </source>
</evidence>
<dbReference type="InterPro" id="IPR052168">
    <property type="entry name" value="Cytochrome_b561_oxidase"/>
</dbReference>
<evidence type="ECO:0000256" key="4">
    <source>
        <dbReference type="ARBA" id="ARBA00022475"/>
    </source>
</evidence>
<dbReference type="Gene3D" id="1.20.950.20">
    <property type="entry name" value="Transmembrane di-heme cytochromes, Chain C"/>
    <property type="match status" value="1"/>
</dbReference>
<dbReference type="GO" id="GO:0046872">
    <property type="term" value="F:metal ion binding"/>
    <property type="evidence" value="ECO:0007669"/>
    <property type="project" value="UniProtKB-KW"/>
</dbReference>
<comment type="cofactor">
    <cofactor evidence="1">
        <name>heme b</name>
        <dbReference type="ChEBI" id="CHEBI:60344"/>
    </cofactor>
</comment>
<evidence type="ECO:0000313" key="17">
    <source>
        <dbReference type="Proteomes" id="UP000183529"/>
    </source>
</evidence>
<feature type="transmembrane region" description="Helical" evidence="13">
    <location>
        <begin position="89"/>
        <end position="110"/>
    </location>
</feature>
<dbReference type="GO" id="GO:0009055">
    <property type="term" value="F:electron transfer activity"/>
    <property type="evidence" value="ECO:0007669"/>
    <property type="project" value="InterPro"/>
</dbReference>
<dbReference type="Pfam" id="PF01292">
    <property type="entry name" value="Ni_hydr_CYTB"/>
    <property type="match status" value="1"/>
</dbReference>
<evidence type="ECO:0000256" key="9">
    <source>
        <dbReference type="ARBA" id="ARBA00022989"/>
    </source>
</evidence>
<evidence type="ECO:0000256" key="2">
    <source>
        <dbReference type="ARBA" id="ARBA00004651"/>
    </source>
</evidence>
<feature type="transmembrane region" description="Helical" evidence="13">
    <location>
        <begin position="149"/>
        <end position="168"/>
    </location>
</feature>
<keyword evidence="4" id="KW-1003">Cell membrane</keyword>
<evidence type="ECO:0000313" key="18">
    <source>
        <dbReference type="Proteomes" id="UP000247515"/>
    </source>
</evidence>